<dbReference type="InterPro" id="IPR036374">
    <property type="entry name" value="OxRdtase_Mopterin-bd_sf"/>
</dbReference>
<keyword evidence="1" id="KW-0732">Signal</keyword>
<dbReference type="AlphaFoldDB" id="A0A5C4JN26"/>
<proteinExistence type="predicted"/>
<reference evidence="3 4" key="1">
    <citation type="submission" date="2019-05" db="EMBL/GenBank/DDBJ databases">
        <authorList>
            <person name="Lee S.D."/>
        </authorList>
    </citation>
    <scope>NUCLEOTIDE SEQUENCE [LARGE SCALE GENOMIC DNA]</scope>
    <source>
        <strain evidence="3 4">GH2-6</strain>
    </source>
</reference>
<feature type="chain" id="PRO_5022901485" evidence="1">
    <location>
        <begin position="23"/>
        <end position="170"/>
    </location>
</feature>
<protein>
    <submittedName>
        <fullName evidence="3">Oxidoreductase</fullName>
    </submittedName>
</protein>
<dbReference type="OrthoDB" id="9798763at2"/>
<gene>
    <name evidence="3" type="ORF">FF124_17180</name>
</gene>
<evidence type="ECO:0000313" key="3">
    <source>
        <dbReference type="EMBL" id="TNB46717.1"/>
    </source>
</evidence>
<dbReference type="InterPro" id="IPR000572">
    <property type="entry name" value="OxRdtase_Mopterin-bd_dom"/>
</dbReference>
<evidence type="ECO:0000256" key="1">
    <source>
        <dbReference type="SAM" id="SignalP"/>
    </source>
</evidence>
<keyword evidence="4" id="KW-1185">Reference proteome</keyword>
<comment type="caution">
    <text evidence="3">The sequence shown here is derived from an EMBL/GenBank/DDBJ whole genome shotgun (WGS) entry which is preliminary data.</text>
</comment>
<reference evidence="3 4" key="2">
    <citation type="submission" date="2019-06" db="EMBL/GenBank/DDBJ databases">
        <title>Martelella lutilitoris sp. nov., isolated from a tidal mudflat.</title>
        <authorList>
            <person name="Kim Y.-J."/>
        </authorList>
    </citation>
    <scope>NUCLEOTIDE SEQUENCE [LARGE SCALE GENOMIC DNA]</scope>
    <source>
        <strain evidence="3 4">GH2-6</strain>
    </source>
</reference>
<evidence type="ECO:0000313" key="4">
    <source>
        <dbReference type="Proteomes" id="UP000307874"/>
    </source>
</evidence>
<dbReference type="EMBL" id="VCLB01000009">
    <property type="protein sequence ID" value="TNB46717.1"/>
    <property type="molecule type" value="Genomic_DNA"/>
</dbReference>
<dbReference type="Gene3D" id="3.90.420.10">
    <property type="entry name" value="Oxidoreductase, molybdopterin-binding domain"/>
    <property type="match status" value="1"/>
</dbReference>
<dbReference type="Proteomes" id="UP000307874">
    <property type="component" value="Unassembled WGS sequence"/>
</dbReference>
<feature type="signal peptide" evidence="1">
    <location>
        <begin position="1"/>
        <end position="22"/>
    </location>
</feature>
<name>A0A5C4JN26_9HYPH</name>
<accession>A0A5C4JN26</accession>
<organism evidence="3 4">
    <name type="scientific">Martelella lutilitoris</name>
    <dbReference type="NCBI Taxonomy" id="2583532"/>
    <lineage>
        <taxon>Bacteria</taxon>
        <taxon>Pseudomonadati</taxon>
        <taxon>Pseudomonadota</taxon>
        <taxon>Alphaproteobacteria</taxon>
        <taxon>Hyphomicrobiales</taxon>
        <taxon>Aurantimonadaceae</taxon>
        <taxon>Martelella</taxon>
    </lineage>
</organism>
<sequence length="170" mass="18473">MIRTILLLAAIAPLMFVRPALAEDLTEPASRVILTVSGNIGKSNTPDNAAEFDLAMLEALPQTRFETSTIWTDGTAEYSGVELSTLLEAVEADGTQLLMTALNDYAIEVPASEAVSGGPILATRVDGRPLSVRDKGPIWVIYPFDDNPAYKTEVTYSRSIWQLKSIDVKD</sequence>
<dbReference type="SUPFAM" id="SSF56524">
    <property type="entry name" value="Oxidoreductase molybdopterin-binding domain"/>
    <property type="match status" value="1"/>
</dbReference>
<feature type="domain" description="Oxidoreductase molybdopterin-binding" evidence="2">
    <location>
        <begin position="73"/>
        <end position="143"/>
    </location>
</feature>
<dbReference type="RefSeq" id="WP_138749705.1">
    <property type="nucleotide sequence ID" value="NZ_VCLB01000009.1"/>
</dbReference>
<evidence type="ECO:0000259" key="2">
    <source>
        <dbReference type="Pfam" id="PF00174"/>
    </source>
</evidence>
<dbReference type="Pfam" id="PF00174">
    <property type="entry name" value="Oxidored_molyb"/>
    <property type="match status" value="1"/>
</dbReference>